<evidence type="ECO:0000313" key="2">
    <source>
        <dbReference type="EMBL" id="MFC5024677.1"/>
    </source>
</evidence>
<evidence type="ECO:0000256" key="1">
    <source>
        <dbReference type="SAM" id="Phobius"/>
    </source>
</evidence>
<proteinExistence type="predicted"/>
<feature type="transmembrane region" description="Helical" evidence="1">
    <location>
        <begin position="27"/>
        <end position="52"/>
    </location>
</feature>
<accession>A0ABV9XHD5</accession>
<keyword evidence="1" id="KW-0812">Transmembrane</keyword>
<sequence length="107" mass="11043">MITTTRPPSAPRTLRHGPRVEACARRALTLGALSFLVPALGLFAVGHGLSALRQLRRAERFAGQGTWAPSPARARARAGAYLGALTLAGQVGTVVAFFALLAAAGPV</sequence>
<reference evidence="3" key="1">
    <citation type="journal article" date="2019" name="Int. J. Syst. Evol. Microbiol.">
        <title>The Global Catalogue of Microorganisms (GCM) 10K type strain sequencing project: providing services to taxonomists for standard genome sequencing and annotation.</title>
        <authorList>
            <consortium name="The Broad Institute Genomics Platform"/>
            <consortium name="The Broad Institute Genome Sequencing Center for Infectious Disease"/>
            <person name="Wu L."/>
            <person name="Ma J."/>
        </authorList>
    </citation>
    <scope>NUCLEOTIDE SEQUENCE [LARGE SCALE GENOMIC DNA]</scope>
    <source>
        <strain evidence="3">CGMCC 4.1648</strain>
    </source>
</reference>
<protein>
    <submittedName>
        <fullName evidence="2">Uncharacterized protein</fullName>
    </submittedName>
</protein>
<dbReference type="Proteomes" id="UP001595829">
    <property type="component" value="Unassembled WGS sequence"/>
</dbReference>
<name>A0ABV9XHD5_9ACTN</name>
<keyword evidence="1" id="KW-1133">Transmembrane helix</keyword>
<dbReference type="EMBL" id="JBHSJD010000017">
    <property type="protein sequence ID" value="MFC5024677.1"/>
    <property type="molecule type" value="Genomic_DNA"/>
</dbReference>
<keyword evidence="1" id="KW-0472">Membrane</keyword>
<evidence type="ECO:0000313" key="3">
    <source>
        <dbReference type="Proteomes" id="UP001595829"/>
    </source>
</evidence>
<gene>
    <name evidence="2" type="ORF">ACFPM3_21355</name>
</gene>
<organism evidence="2 3">
    <name type="scientific">Streptomyces coeruleoprunus</name>
    <dbReference type="NCBI Taxonomy" id="285563"/>
    <lineage>
        <taxon>Bacteria</taxon>
        <taxon>Bacillati</taxon>
        <taxon>Actinomycetota</taxon>
        <taxon>Actinomycetes</taxon>
        <taxon>Kitasatosporales</taxon>
        <taxon>Streptomycetaceae</taxon>
        <taxon>Streptomyces</taxon>
    </lineage>
</organism>
<feature type="transmembrane region" description="Helical" evidence="1">
    <location>
        <begin position="80"/>
        <end position="104"/>
    </location>
</feature>
<dbReference type="RefSeq" id="WP_345691331.1">
    <property type="nucleotide sequence ID" value="NZ_BAABIT010000001.1"/>
</dbReference>
<keyword evidence="3" id="KW-1185">Reference proteome</keyword>
<comment type="caution">
    <text evidence="2">The sequence shown here is derived from an EMBL/GenBank/DDBJ whole genome shotgun (WGS) entry which is preliminary data.</text>
</comment>